<evidence type="ECO:0008006" key="4">
    <source>
        <dbReference type="Google" id="ProtNLM"/>
    </source>
</evidence>
<feature type="compositionally biased region" description="Polar residues" evidence="1">
    <location>
        <begin position="32"/>
        <end position="48"/>
    </location>
</feature>
<dbReference type="Ensembl" id="ENSENLT00000037890.1">
    <property type="protein sequence ID" value="ENSENLP00000036908.1"/>
    <property type="gene ID" value="ENSENLG00000016011.1"/>
</dbReference>
<dbReference type="Proteomes" id="UP000472264">
    <property type="component" value="Chromosome 22"/>
</dbReference>
<name>A0A665VZF6_ECHNA</name>
<dbReference type="InterPro" id="IPR039110">
    <property type="entry name" value="KNL2-like"/>
</dbReference>
<feature type="compositionally biased region" description="Basic residues" evidence="1">
    <location>
        <begin position="94"/>
        <end position="104"/>
    </location>
</feature>
<dbReference type="OMA" id="EIPSICP"/>
<dbReference type="PANTHER" id="PTHR16124:SF3">
    <property type="entry name" value="MIS18-BINDING PROTEIN 1"/>
    <property type="match status" value="1"/>
</dbReference>
<feature type="compositionally biased region" description="Polar residues" evidence="1">
    <location>
        <begin position="192"/>
        <end position="201"/>
    </location>
</feature>
<evidence type="ECO:0000313" key="3">
    <source>
        <dbReference type="Proteomes" id="UP000472264"/>
    </source>
</evidence>
<evidence type="ECO:0000313" key="2">
    <source>
        <dbReference type="Ensembl" id="ENSENLP00000036908.1"/>
    </source>
</evidence>
<reference evidence="2" key="3">
    <citation type="submission" date="2025-09" db="UniProtKB">
        <authorList>
            <consortium name="Ensembl"/>
        </authorList>
    </citation>
    <scope>IDENTIFICATION</scope>
</reference>
<accession>A0A665VZF6</accession>
<sequence length="344" mass="39080">MKKRHEKASTQKSKKQTHDTNWLSKNERRQTVRGSPESSTMSDISLQLTDEEFSCKTKKKTKGVYNKSGKVLKSQSSHVTPLRTSSESSDKSGRKQQTRRRVSKKSNETEAAQSQPKSKKSKFINVSPPTQPNSPSLPKSTKSSKRHKPLWLLDISLYVHRAVSYYPKYMPGYWAKVASIVGTRSAEECHNQHTCQGTAQSPAKKAKNPRKEKGEAPKDPVTDHPVISARVGTLKRKQQVRQFLEAMPRDVDDVFSSAYMQDKRCEIPSICPSEDQDFAMSDLEPLTPMSKIFPEVKTPQCLHITPGMMGSPNRNHDDKYVYQLQKRMKKNQFNVCKQARPSKV</sequence>
<dbReference type="PANTHER" id="PTHR16124">
    <property type="entry name" value="MIS18-BINDING PROTEIN 1"/>
    <property type="match status" value="1"/>
</dbReference>
<organism evidence="2 3">
    <name type="scientific">Echeneis naucrates</name>
    <name type="common">Live sharksucker</name>
    <dbReference type="NCBI Taxonomy" id="173247"/>
    <lineage>
        <taxon>Eukaryota</taxon>
        <taxon>Metazoa</taxon>
        <taxon>Chordata</taxon>
        <taxon>Craniata</taxon>
        <taxon>Vertebrata</taxon>
        <taxon>Euteleostomi</taxon>
        <taxon>Actinopterygii</taxon>
        <taxon>Neopterygii</taxon>
        <taxon>Teleostei</taxon>
        <taxon>Neoteleostei</taxon>
        <taxon>Acanthomorphata</taxon>
        <taxon>Carangaria</taxon>
        <taxon>Carangiformes</taxon>
        <taxon>Echeneidae</taxon>
        <taxon>Echeneis</taxon>
    </lineage>
</organism>
<reference evidence="2" key="1">
    <citation type="submission" date="2021-04" db="EMBL/GenBank/DDBJ databases">
        <authorList>
            <consortium name="Wellcome Sanger Institute Data Sharing"/>
        </authorList>
    </citation>
    <scope>NUCLEOTIDE SEQUENCE [LARGE SCALE GENOMIC DNA]</scope>
</reference>
<dbReference type="AlphaFoldDB" id="A0A665VZF6"/>
<proteinExistence type="predicted"/>
<feature type="compositionally biased region" description="Polar residues" evidence="1">
    <location>
        <begin position="73"/>
        <end position="87"/>
    </location>
</feature>
<dbReference type="Gene3D" id="1.10.10.60">
    <property type="entry name" value="Homeodomain-like"/>
    <property type="match status" value="1"/>
</dbReference>
<reference evidence="2" key="2">
    <citation type="submission" date="2025-08" db="UniProtKB">
        <authorList>
            <consortium name="Ensembl"/>
        </authorList>
    </citation>
    <scope>IDENTIFICATION</scope>
</reference>
<dbReference type="GO" id="GO:0000775">
    <property type="term" value="C:chromosome, centromeric region"/>
    <property type="evidence" value="ECO:0007669"/>
    <property type="project" value="TreeGrafter"/>
</dbReference>
<protein>
    <recommendedName>
        <fullName evidence="4">Myb-like domain-containing protein</fullName>
    </recommendedName>
</protein>
<keyword evidence="3" id="KW-1185">Reference proteome</keyword>
<dbReference type="InParanoid" id="A0A665VZF6"/>
<evidence type="ECO:0000256" key="1">
    <source>
        <dbReference type="SAM" id="MobiDB-lite"/>
    </source>
</evidence>
<feature type="region of interest" description="Disordered" evidence="1">
    <location>
        <begin position="192"/>
        <end position="224"/>
    </location>
</feature>
<feature type="compositionally biased region" description="Basic and acidic residues" evidence="1">
    <location>
        <begin position="209"/>
        <end position="222"/>
    </location>
</feature>
<feature type="region of interest" description="Disordered" evidence="1">
    <location>
        <begin position="1"/>
        <end position="146"/>
    </location>
</feature>